<dbReference type="AlphaFoldDB" id="A0A4Q9BGI7"/>
<dbReference type="Pfam" id="PF03781">
    <property type="entry name" value="FGE-sulfatase"/>
    <property type="match status" value="1"/>
</dbReference>
<dbReference type="Proteomes" id="UP000293583">
    <property type="component" value="Unassembled WGS sequence"/>
</dbReference>
<gene>
    <name evidence="2" type="ORF">EWU20_01195</name>
</gene>
<feature type="domain" description="Sulfatase-modifying factor enzyme-like" evidence="1">
    <location>
        <begin position="51"/>
        <end position="353"/>
    </location>
</feature>
<dbReference type="InterPro" id="IPR042095">
    <property type="entry name" value="SUMF_sf"/>
</dbReference>
<dbReference type="SUPFAM" id="SSF56436">
    <property type="entry name" value="C-type lectin-like"/>
    <property type="match status" value="1"/>
</dbReference>
<evidence type="ECO:0000313" key="2">
    <source>
        <dbReference type="EMBL" id="TBH75217.1"/>
    </source>
</evidence>
<organism evidence="2 3">
    <name type="scientific">Aquirufa antheringensis</name>
    <dbReference type="NCBI Taxonomy" id="2516559"/>
    <lineage>
        <taxon>Bacteria</taxon>
        <taxon>Pseudomonadati</taxon>
        <taxon>Bacteroidota</taxon>
        <taxon>Cytophagia</taxon>
        <taxon>Cytophagales</taxon>
        <taxon>Flectobacillaceae</taxon>
        <taxon>Aquirufa</taxon>
    </lineage>
</organism>
<comment type="caution">
    <text evidence="2">The sequence shown here is derived from an EMBL/GenBank/DDBJ whole genome shotgun (WGS) entry which is preliminary data.</text>
</comment>
<dbReference type="PANTHER" id="PTHR23150:SF19">
    <property type="entry name" value="FORMYLGLYCINE-GENERATING ENZYME"/>
    <property type="match status" value="1"/>
</dbReference>
<evidence type="ECO:0000259" key="1">
    <source>
        <dbReference type="Pfam" id="PF03781"/>
    </source>
</evidence>
<dbReference type="PANTHER" id="PTHR23150">
    <property type="entry name" value="SULFATASE MODIFYING FACTOR 1, 2"/>
    <property type="match status" value="1"/>
</dbReference>
<dbReference type="InterPro" id="IPR005532">
    <property type="entry name" value="SUMF_dom"/>
</dbReference>
<name>A0A4Q9BGI7_9BACT</name>
<dbReference type="EMBL" id="SEWY01000001">
    <property type="protein sequence ID" value="TBH75217.1"/>
    <property type="molecule type" value="Genomic_DNA"/>
</dbReference>
<dbReference type="InterPro" id="IPR051043">
    <property type="entry name" value="Sulfatase_Mod_Factor_Kinase"/>
</dbReference>
<sequence>MSRYSITLYLLVITLSVFSQAKIPICHVSTPNRLKQIKSPSPKPTLKSHAGMKRIPAGIFSMGSHDTQGRADEYPLHQVRIKAFWMDETEVTNAAFAAFVKSTGYITTAEKTIDWTELSKQVPKGTPKPADSLLAPSSLVFVPTTGPVDLSDYSQWWAFKRGADWRHPTSPGSTIHGLENHPVVHVSWDDAAAYARWAGKRLPTEAEWEWASRGGLKNKIYPWGDVSVNSAPYKANSFQGHFPYEDQALDGYKTTTAPVKSFPANGYGLYDTAGNVWEWCADWYRADYYKKSPSLNPRGPSTSDDPDEPGVAKRVMRGGSFLCNDGYCSSYRCSARMKSSPDSGLQHTGFRCVMD</sequence>
<protein>
    <submittedName>
        <fullName evidence="2">Formylglycine-generating enzyme family protein</fullName>
    </submittedName>
</protein>
<dbReference type="RefSeq" id="WP_130922402.1">
    <property type="nucleotide sequence ID" value="NZ_JAANOM010000002.1"/>
</dbReference>
<dbReference type="GO" id="GO:0120147">
    <property type="term" value="F:formylglycine-generating oxidase activity"/>
    <property type="evidence" value="ECO:0007669"/>
    <property type="project" value="TreeGrafter"/>
</dbReference>
<accession>A0A4Q9BGI7</accession>
<dbReference type="OrthoDB" id="1491336at2"/>
<keyword evidence="3" id="KW-1185">Reference proteome</keyword>
<evidence type="ECO:0000313" key="3">
    <source>
        <dbReference type="Proteomes" id="UP000293583"/>
    </source>
</evidence>
<dbReference type="InterPro" id="IPR016187">
    <property type="entry name" value="CTDL_fold"/>
</dbReference>
<proteinExistence type="predicted"/>
<reference evidence="2 3" key="1">
    <citation type="submission" date="2019-02" db="EMBL/GenBank/DDBJ databases">
        <title>Genome of a new Bacteroidetes strain.</title>
        <authorList>
            <person name="Pitt A."/>
        </authorList>
    </citation>
    <scope>NUCLEOTIDE SEQUENCE [LARGE SCALE GENOMIC DNA]</scope>
    <source>
        <strain evidence="2 3">103A-SOEBACH</strain>
    </source>
</reference>
<dbReference type="Gene3D" id="3.90.1580.10">
    <property type="entry name" value="paralog of FGE (formylglycine-generating enzyme)"/>
    <property type="match status" value="1"/>
</dbReference>